<feature type="compositionally biased region" description="Basic and acidic residues" evidence="1">
    <location>
        <begin position="204"/>
        <end position="222"/>
    </location>
</feature>
<dbReference type="GO" id="GO:0051239">
    <property type="term" value="P:regulation of multicellular organismal process"/>
    <property type="evidence" value="ECO:0007669"/>
    <property type="project" value="UniProtKB-ARBA"/>
</dbReference>
<evidence type="ECO:0000256" key="1">
    <source>
        <dbReference type="SAM" id="MobiDB-lite"/>
    </source>
</evidence>
<dbReference type="OrthoDB" id="5973987at2759"/>
<feature type="domain" description="MH2" evidence="2">
    <location>
        <begin position="1"/>
        <end position="185"/>
    </location>
</feature>
<dbReference type="PANTHER" id="PTHR22742">
    <property type="entry name" value="EXPANSION, ISOFORM A-RELATED"/>
    <property type="match status" value="1"/>
</dbReference>
<dbReference type="Gene3D" id="2.60.200.10">
    <property type="match status" value="1"/>
</dbReference>
<dbReference type="EMBL" id="QCYY01003247">
    <property type="protein sequence ID" value="ROT64493.1"/>
    <property type="molecule type" value="Genomic_DNA"/>
</dbReference>
<accession>A0A3R7M191</accession>
<dbReference type="InterPro" id="IPR017855">
    <property type="entry name" value="SMAD-like_dom_sf"/>
</dbReference>
<gene>
    <name evidence="3" type="ORF">C7M84_017585</name>
</gene>
<feature type="compositionally biased region" description="Low complexity" evidence="1">
    <location>
        <begin position="12"/>
        <end position="23"/>
    </location>
</feature>
<protein>
    <recommendedName>
        <fullName evidence="2">MH2 domain-containing protein</fullName>
    </recommendedName>
</protein>
<dbReference type="SUPFAM" id="SSF49879">
    <property type="entry name" value="SMAD/FHA domain"/>
    <property type="match status" value="1"/>
</dbReference>
<name>A0A3R7M191_PENVA</name>
<organism evidence="3 4">
    <name type="scientific">Penaeus vannamei</name>
    <name type="common">Whiteleg shrimp</name>
    <name type="synonym">Litopenaeus vannamei</name>
    <dbReference type="NCBI Taxonomy" id="6689"/>
    <lineage>
        <taxon>Eukaryota</taxon>
        <taxon>Metazoa</taxon>
        <taxon>Ecdysozoa</taxon>
        <taxon>Arthropoda</taxon>
        <taxon>Crustacea</taxon>
        <taxon>Multicrustacea</taxon>
        <taxon>Malacostraca</taxon>
        <taxon>Eumalacostraca</taxon>
        <taxon>Eucarida</taxon>
        <taxon>Decapoda</taxon>
        <taxon>Dendrobranchiata</taxon>
        <taxon>Penaeoidea</taxon>
        <taxon>Penaeidae</taxon>
        <taxon>Penaeus</taxon>
    </lineage>
</organism>
<feature type="non-terminal residue" evidence="3">
    <location>
        <position position="259"/>
    </location>
</feature>
<feature type="compositionally biased region" description="Pro residues" evidence="1">
    <location>
        <begin position="1"/>
        <end position="11"/>
    </location>
</feature>
<sequence>MLTPSPPPLSHPPSSHSLPYSQTPSPPPLSPSLLSTPSPPSPFSPPSSHPQGVKVKMDDHGNILIKRVSKANVYVKMASDDNAIGSDILRLPNLGLENEKPVMLFDMNKFIQNVKREMGRQYPDRSKLETQCVCLIAFVKNEQDILDCPIWVMIINIVAMDMLKSKLPPVRVMPNIRNRPRIPIPDEDPYSVAGGSGASSGSSGKDRAGKDKPPKLPPRDSNHPVPGSRPNGKSEALDENTFRKLQSRNNNNRSQDRKY</sequence>
<evidence type="ECO:0000313" key="3">
    <source>
        <dbReference type="EMBL" id="ROT64493.1"/>
    </source>
</evidence>
<proteinExistence type="predicted"/>
<dbReference type="InterPro" id="IPR008984">
    <property type="entry name" value="SMAD_FHA_dom_sf"/>
</dbReference>
<dbReference type="GO" id="GO:0050793">
    <property type="term" value="P:regulation of developmental process"/>
    <property type="evidence" value="ECO:0007669"/>
    <property type="project" value="UniProtKB-ARBA"/>
</dbReference>
<evidence type="ECO:0000259" key="2">
    <source>
        <dbReference type="PROSITE" id="PS51076"/>
    </source>
</evidence>
<dbReference type="PROSITE" id="PS51076">
    <property type="entry name" value="MH2"/>
    <property type="match status" value="1"/>
</dbReference>
<feature type="compositionally biased region" description="Pro residues" evidence="1">
    <location>
        <begin position="37"/>
        <end position="48"/>
    </location>
</feature>
<comment type="caution">
    <text evidence="3">The sequence shown here is derived from an EMBL/GenBank/DDBJ whole genome shotgun (WGS) entry which is preliminary data.</text>
</comment>
<dbReference type="GO" id="GO:0006355">
    <property type="term" value="P:regulation of DNA-templated transcription"/>
    <property type="evidence" value="ECO:0007669"/>
    <property type="project" value="InterPro"/>
</dbReference>
<dbReference type="Proteomes" id="UP000283509">
    <property type="component" value="Unassembled WGS sequence"/>
</dbReference>
<dbReference type="GO" id="GO:0009791">
    <property type="term" value="P:post-embryonic development"/>
    <property type="evidence" value="ECO:0007669"/>
    <property type="project" value="UniProtKB-ARBA"/>
</dbReference>
<dbReference type="PANTHER" id="PTHR22742:SF2">
    <property type="entry name" value="EXPANSION, ISOFORM A-RELATED"/>
    <property type="match status" value="1"/>
</dbReference>
<reference evidence="3 4" key="2">
    <citation type="submission" date="2019-01" db="EMBL/GenBank/DDBJ databases">
        <title>The decoding of complex shrimp genome reveals the adaptation for benthos swimmer, frequently molting mechanism and breeding impact on genome.</title>
        <authorList>
            <person name="Sun Y."/>
            <person name="Gao Y."/>
            <person name="Yu Y."/>
        </authorList>
    </citation>
    <scope>NUCLEOTIDE SEQUENCE [LARGE SCALE GENOMIC DNA]</scope>
    <source>
        <tissue evidence="3">Muscle</tissue>
    </source>
</reference>
<dbReference type="InterPro" id="IPR001132">
    <property type="entry name" value="SMAD_dom_Dwarfin-type"/>
</dbReference>
<feature type="region of interest" description="Disordered" evidence="1">
    <location>
        <begin position="173"/>
        <end position="259"/>
    </location>
</feature>
<feature type="region of interest" description="Disordered" evidence="1">
    <location>
        <begin position="1"/>
        <end position="55"/>
    </location>
</feature>
<dbReference type="AlphaFoldDB" id="A0A3R7M191"/>
<evidence type="ECO:0000313" key="4">
    <source>
        <dbReference type="Proteomes" id="UP000283509"/>
    </source>
</evidence>
<keyword evidence="4" id="KW-1185">Reference proteome</keyword>
<reference evidence="3 4" key="1">
    <citation type="submission" date="2018-04" db="EMBL/GenBank/DDBJ databases">
        <authorList>
            <person name="Zhang X."/>
            <person name="Yuan J."/>
            <person name="Li F."/>
            <person name="Xiang J."/>
        </authorList>
    </citation>
    <scope>NUCLEOTIDE SEQUENCE [LARGE SCALE GENOMIC DNA]</scope>
    <source>
        <tissue evidence="3">Muscle</tissue>
    </source>
</reference>
<dbReference type="Pfam" id="PF03166">
    <property type="entry name" value="MH2"/>
    <property type="match status" value="1"/>
</dbReference>